<dbReference type="GO" id="GO:0003723">
    <property type="term" value="F:RNA binding"/>
    <property type="evidence" value="ECO:0007669"/>
    <property type="project" value="TreeGrafter"/>
</dbReference>
<dbReference type="EMBL" id="GL349467">
    <property type="protein sequence ID" value="KNC51467.1"/>
    <property type="molecule type" value="Genomic_DNA"/>
</dbReference>
<evidence type="ECO:0000256" key="5">
    <source>
        <dbReference type="ARBA" id="ARBA00022806"/>
    </source>
</evidence>
<dbReference type="GeneID" id="25566534"/>
<feature type="region of interest" description="Disordered" evidence="9">
    <location>
        <begin position="696"/>
        <end position="786"/>
    </location>
</feature>
<dbReference type="Proteomes" id="UP000054408">
    <property type="component" value="Unassembled WGS sequence"/>
</dbReference>
<accession>A0A0L0DGK8</accession>
<dbReference type="Pfam" id="PF04408">
    <property type="entry name" value="WHD_HA2"/>
    <property type="match status" value="1"/>
</dbReference>
<dbReference type="AlphaFoldDB" id="A0A0L0DGK8"/>
<keyword evidence="4" id="KW-0378">Hydrolase</keyword>
<dbReference type="STRING" id="461836.A0A0L0DGK8"/>
<dbReference type="InterPro" id="IPR048333">
    <property type="entry name" value="HA2_WH"/>
</dbReference>
<dbReference type="GO" id="GO:0008380">
    <property type="term" value="P:RNA splicing"/>
    <property type="evidence" value="ECO:0007669"/>
    <property type="project" value="UniProtKB-KW"/>
</dbReference>
<dbReference type="InterPro" id="IPR011545">
    <property type="entry name" value="DEAD/DEAH_box_helicase_dom"/>
</dbReference>
<dbReference type="InterPro" id="IPR001650">
    <property type="entry name" value="Helicase_C-like"/>
</dbReference>
<sequence>MKRKLDISEPMSLSKKGANGEKMDVNPYTGKPFSSRYYNILETRKTLPVWAMRDEILQTIDDNKVTVLVGETGSGKTTQLPQMIANALMEKGDQGMVGCTQPRRVAAMSVSSRVADEMDVQLGETVGYSIRFDHRTTDKTVVKYLTDGMLLREAMTDPLLESYKCIVLDEAHERTLATDILLGLLKAVCASRDDLKLVVMSATLDAAKFQEYFDGAPLITVPGRMHPVEVYFTPTPVEDYLETSIRTALQIHAVEPEGDVLLFLTGEQEIEDAVARIRGEISNMGTEVGPALVLPLYSSLPPQHQQRIFNEAPKARTPDGPPGRKIIVSTNIAETSLTIDGVVFVIDPGFAKMKTYNPRARVESLLVTPISKASAQQRAGRAGRTKPGKAFRLYPESAFHNDLQESTYPEILRSNLASVVLQLKRIGVDDLVHFDFVDPPAPETMMRALDTLNYLGALDDDGNLTELGKIMSELPLDPQMGKMLIASSELGCSNEILSIVACLSVPRIFTRPRANQHEADAAHAHFSHSDGDHLTLLNVYHAWNQSGRSRDWAFDHFLNARSLASADSVRAQLVRIMQRFNLDLVSPDMSSPDYDVSIRRAMVAGYFMQVAHHERSGRYLTIKDNEEVIVHPSSVLRRKPEWLLFNEFVLTTAHYIRTVTEIDGEWLMEFAPHYYDLSNFPDCAAKRTLARYARYNASQASQRPAADDDSSSSDDEPAESEEAKRRREKRAEKKRKRAERAKSKAKSKSKDKSSLSPRTRRRRRRRTSSRSASARRACTCFAPSGA</sequence>
<dbReference type="FunFam" id="1.20.120.1080:FF:000003">
    <property type="entry name" value="Pre-mRNA-splicing factor ATP-dependent RNA helicase PRP43"/>
    <property type="match status" value="1"/>
</dbReference>
<evidence type="ECO:0000256" key="4">
    <source>
        <dbReference type="ARBA" id="ARBA00022801"/>
    </source>
</evidence>
<evidence type="ECO:0000256" key="1">
    <source>
        <dbReference type="ARBA" id="ARBA00012552"/>
    </source>
</evidence>
<dbReference type="SMART" id="SM00490">
    <property type="entry name" value="HELICc"/>
    <property type="match status" value="1"/>
</dbReference>
<dbReference type="RefSeq" id="XP_013756129.1">
    <property type="nucleotide sequence ID" value="XM_013900675.1"/>
</dbReference>
<dbReference type="PANTHER" id="PTHR18934">
    <property type="entry name" value="ATP-DEPENDENT RNA HELICASE"/>
    <property type="match status" value="1"/>
</dbReference>
<dbReference type="SMART" id="SM00487">
    <property type="entry name" value="DEXDc"/>
    <property type="match status" value="1"/>
</dbReference>
<evidence type="ECO:0000256" key="7">
    <source>
        <dbReference type="ARBA" id="ARBA00023187"/>
    </source>
</evidence>
<keyword evidence="3" id="KW-0547">Nucleotide-binding</keyword>
<dbReference type="OMA" id="MKVYPLY"/>
<dbReference type="Pfam" id="PF00270">
    <property type="entry name" value="DEAD"/>
    <property type="match status" value="1"/>
</dbReference>
<dbReference type="SMART" id="SM00847">
    <property type="entry name" value="HA2"/>
    <property type="match status" value="1"/>
</dbReference>
<dbReference type="EC" id="3.6.4.13" evidence="1"/>
<dbReference type="PROSITE" id="PS51194">
    <property type="entry name" value="HELICASE_CTER"/>
    <property type="match status" value="1"/>
</dbReference>
<dbReference type="PROSITE" id="PS51192">
    <property type="entry name" value="HELICASE_ATP_BIND_1"/>
    <property type="match status" value="1"/>
</dbReference>
<keyword evidence="13" id="KW-1185">Reference proteome</keyword>
<dbReference type="GO" id="GO:0005524">
    <property type="term" value="F:ATP binding"/>
    <property type="evidence" value="ECO:0007669"/>
    <property type="project" value="UniProtKB-KW"/>
</dbReference>
<evidence type="ECO:0000313" key="13">
    <source>
        <dbReference type="Proteomes" id="UP000054408"/>
    </source>
</evidence>
<feature type="compositionally biased region" description="Basic residues" evidence="9">
    <location>
        <begin position="758"/>
        <end position="768"/>
    </location>
</feature>
<keyword evidence="7" id="KW-0508">mRNA splicing</keyword>
<evidence type="ECO:0000259" key="11">
    <source>
        <dbReference type="PROSITE" id="PS51194"/>
    </source>
</evidence>
<dbReference type="GO" id="GO:0006397">
    <property type="term" value="P:mRNA processing"/>
    <property type="evidence" value="ECO:0007669"/>
    <property type="project" value="UniProtKB-KW"/>
</dbReference>
<dbReference type="Gene3D" id="1.20.120.1080">
    <property type="match status" value="1"/>
</dbReference>
<dbReference type="Pfam" id="PF00271">
    <property type="entry name" value="Helicase_C"/>
    <property type="match status" value="1"/>
</dbReference>
<evidence type="ECO:0000256" key="8">
    <source>
        <dbReference type="ARBA" id="ARBA00047984"/>
    </source>
</evidence>
<evidence type="ECO:0000313" key="12">
    <source>
        <dbReference type="EMBL" id="KNC51467.1"/>
    </source>
</evidence>
<proteinExistence type="predicted"/>
<feature type="domain" description="Helicase ATP-binding" evidence="10">
    <location>
        <begin position="57"/>
        <end position="222"/>
    </location>
</feature>
<evidence type="ECO:0000256" key="2">
    <source>
        <dbReference type="ARBA" id="ARBA00022664"/>
    </source>
</evidence>
<feature type="compositionally biased region" description="Basic residues" evidence="9">
    <location>
        <begin position="732"/>
        <end position="747"/>
    </location>
</feature>
<dbReference type="eggNOG" id="KOG0925">
    <property type="taxonomic scope" value="Eukaryota"/>
</dbReference>
<evidence type="ECO:0000259" key="10">
    <source>
        <dbReference type="PROSITE" id="PS51192"/>
    </source>
</evidence>
<dbReference type="FunFam" id="3.40.50.300:FF:000007">
    <property type="entry name" value="Pre-mRNA-splicing factor ATP-dependent RNA helicase"/>
    <property type="match status" value="1"/>
</dbReference>
<dbReference type="Gene3D" id="3.40.50.300">
    <property type="entry name" value="P-loop containing nucleotide triphosphate hydrolases"/>
    <property type="match status" value="2"/>
</dbReference>
<dbReference type="InterPro" id="IPR007502">
    <property type="entry name" value="Helicase-assoc_dom"/>
</dbReference>
<keyword evidence="6" id="KW-0067">ATP-binding</keyword>
<dbReference type="InterPro" id="IPR014001">
    <property type="entry name" value="Helicase_ATP-bd"/>
</dbReference>
<gene>
    <name evidence="12" type="ORF">AMSG_07663</name>
</gene>
<dbReference type="InterPro" id="IPR027417">
    <property type="entry name" value="P-loop_NTPase"/>
</dbReference>
<feature type="region of interest" description="Disordered" evidence="9">
    <location>
        <begin position="1"/>
        <end position="23"/>
    </location>
</feature>
<dbReference type="GO" id="GO:0003724">
    <property type="term" value="F:RNA helicase activity"/>
    <property type="evidence" value="ECO:0007669"/>
    <property type="project" value="UniProtKB-EC"/>
</dbReference>
<feature type="compositionally biased region" description="Basic and acidic residues" evidence="9">
    <location>
        <begin position="721"/>
        <end position="731"/>
    </location>
</feature>
<dbReference type="Pfam" id="PF21010">
    <property type="entry name" value="HA2_C"/>
    <property type="match status" value="1"/>
</dbReference>
<reference evidence="12 13" key="1">
    <citation type="submission" date="2010-05" db="EMBL/GenBank/DDBJ databases">
        <title>The Genome Sequence of Thecamonas trahens ATCC 50062.</title>
        <authorList>
            <consortium name="The Broad Institute Genome Sequencing Platform"/>
            <person name="Russ C."/>
            <person name="Cuomo C."/>
            <person name="Shea T."/>
            <person name="Young S.K."/>
            <person name="Zeng Q."/>
            <person name="Koehrsen M."/>
            <person name="Haas B."/>
            <person name="Borodovsky M."/>
            <person name="Guigo R."/>
            <person name="Alvarado L."/>
            <person name="Berlin A."/>
            <person name="Bochicchio J."/>
            <person name="Borenstein D."/>
            <person name="Chapman S."/>
            <person name="Chen Z."/>
            <person name="Freedman E."/>
            <person name="Gellesch M."/>
            <person name="Goldberg J."/>
            <person name="Griggs A."/>
            <person name="Gujja S."/>
            <person name="Heilman E."/>
            <person name="Heiman D."/>
            <person name="Hepburn T."/>
            <person name="Howarth C."/>
            <person name="Jen D."/>
            <person name="Larson L."/>
            <person name="Mehta T."/>
            <person name="Park D."/>
            <person name="Pearson M."/>
            <person name="Roberts A."/>
            <person name="Saif S."/>
            <person name="Shenoy N."/>
            <person name="Sisk P."/>
            <person name="Stolte C."/>
            <person name="Sykes S."/>
            <person name="Thomson T."/>
            <person name="Walk T."/>
            <person name="White J."/>
            <person name="Yandava C."/>
            <person name="Burger G."/>
            <person name="Gray M.W."/>
            <person name="Holland P.W.H."/>
            <person name="King N."/>
            <person name="Lang F.B.F."/>
            <person name="Roger A.J."/>
            <person name="Ruiz-Trillo I."/>
            <person name="Lander E."/>
            <person name="Nusbaum C."/>
        </authorList>
    </citation>
    <scope>NUCLEOTIDE SEQUENCE [LARGE SCALE GENOMIC DNA]</scope>
    <source>
        <strain evidence="12 13">ATCC 50062</strain>
    </source>
</reference>
<feature type="compositionally biased region" description="Acidic residues" evidence="9">
    <location>
        <begin position="707"/>
        <end position="720"/>
    </location>
</feature>
<keyword evidence="5 12" id="KW-0347">Helicase</keyword>
<evidence type="ECO:0000256" key="3">
    <source>
        <dbReference type="ARBA" id="ARBA00022741"/>
    </source>
</evidence>
<dbReference type="Pfam" id="PF07717">
    <property type="entry name" value="OB_NTP_bind"/>
    <property type="match status" value="1"/>
</dbReference>
<feature type="domain" description="Helicase C-terminal" evidence="11">
    <location>
        <begin position="248"/>
        <end position="427"/>
    </location>
</feature>
<dbReference type="SUPFAM" id="SSF52540">
    <property type="entry name" value="P-loop containing nucleoside triphosphate hydrolases"/>
    <property type="match status" value="1"/>
</dbReference>
<dbReference type="CDD" id="cd18791">
    <property type="entry name" value="SF2_C_RHA"/>
    <property type="match status" value="1"/>
</dbReference>
<evidence type="ECO:0000256" key="9">
    <source>
        <dbReference type="SAM" id="MobiDB-lite"/>
    </source>
</evidence>
<comment type="catalytic activity">
    <reaction evidence="8">
        <text>ATP + H2O = ADP + phosphate + H(+)</text>
        <dbReference type="Rhea" id="RHEA:13065"/>
        <dbReference type="ChEBI" id="CHEBI:15377"/>
        <dbReference type="ChEBI" id="CHEBI:15378"/>
        <dbReference type="ChEBI" id="CHEBI:30616"/>
        <dbReference type="ChEBI" id="CHEBI:43474"/>
        <dbReference type="ChEBI" id="CHEBI:456216"/>
        <dbReference type="EC" id="3.6.4.13"/>
    </reaction>
</comment>
<dbReference type="InterPro" id="IPR011709">
    <property type="entry name" value="DEAD-box_helicase_OB_fold"/>
</dbReference>
<dbReference type="FunFam" id="3.40.50.300:FF:001148">
    <property type="entry name" value="Pre-mRNA-splicing factor ATP-dependent RNA helicase DHX15/PRP43"/>
    <property type="match status" value="1"/>
</dbReference>
<evidence type="ECO:0000256" key="6">
    <source>
        <dbReference type="ARBA" id="ARBA00022840"/>
    </source>
</evidence>
<dbReference type="PANTHER" id="PTHR18934:SF109">
    <property type="entry name" value="ATP-DEPENDENT RNA HELICASE DHX15 HOMOLOG"/>
    <property type="match status" value="1"/>
</dbReference>
<dbReference type="OrthoDB" id="10253254at2759"/>
<name>A0A0L0DGK8_THETB</name>
<keyword evidence="2" id="KW-0507">mRNA processing</keyword>
<organism evidence="12 13">
    <name type="scientific">Thecamonas trahens ATCC 50062</name>
    <dbReference type="NCBI Taxonomy" id="461836"/>
    <lineage>
        <taxon>Eukaryota</taxon>
        <taxon>Apusozoa</taxon>
        <taxon>Apusomonadida</taxon>
        <taxon>Apusomonadidae</taxon>
        <taxon>Thecamonas</taxon>
    </lineage>
</organism>
<protein>
    <recommendedName>
        <fullName evidence="1">RNA helicase</fullName>
        <ecNumber evidence="1">3.6.4.13</ecNumber>
    </recommendedName>
</protein>
<dbReference type="GO" id="GO:0016787">
    <property type="term" value="F:hydrolase activity"/>
    <property type="evidence" value="ECO:0007669"/>
    <property type="project" value="UniProtKB-KW"/>
</dbReference>